<evidence type="ECO:0000259" key="5">
    <source>
        <dbReference type="SMART" id="SM00128"/>
    </source>
</evidence>
<evidence type="ECO:0000256" key="2">
    <source>
        <dbReference type="ARBA" id="ARBA00022801"/>
    </source>
</evidence>
<dbReference type="InterPro" id="IPR000300">
    <property type="entry name" value="IPPc"/>
</dbReference>
<feature type="region of interest" description="Disordered" evidence="4">
    <location>
        <begin position="400"/>
        <end position="450"/>
    </location>
</feature>
<keyword evidence="2" id="KW-0378">Hydrolase</keyword>
<comment type="similarity">
    <text evidence="3">Belongs to the inositol 1,4,5-trisphosphate 5-phosphatase type I family.</text>
</comment>
<proteinExistence type="inferred from homology"/>
<evidence type="ECO:0000313" key="7">
    <source>
        <dbReference type="Proteomes" id="UP001209878"/>
    </source>
</evidence>
<evidence type="ECO:0000313" key="6">
    <source>
        <dbReference type="EMBL" id="KAK2183298.1"/>
    </source>
</evidence>
<dbReference type="PANTHER" id="PTHR12997">
    <property type="entry name" value="TYPE I INOSITOL-1,4,5-TRISPHOSPHATE 5-PHOSPHATASE"/>
    <property type="match status" value="1"/>
</dbReference>
<feature type="domain" description="Inositol polyphosphate-related phosphatase" evidence="5">
    <location>
        <begin position="4"/>
        <end position="328"/>
    </location>
</feature>
<dbReference type="Pfam" id="PF22669">
    <property type="entry name" value="Exo_endo_phos2"/>
    <property type="match status" value="1"/>
</dbReference>
<dbReference type="SUPFAM" id="SSF56219">
    <property type="entry name" value="DNase I-like"/>
    <property type="match status" value="1"/>
</dbReference>
<dbReference type="Gene3D" id="3.60.10.10">
    <property type="entry name" value="Endonuclease/exonuclease/phosphatase"/>
    <property type="match status" value="1"/>
</dbReference>
<dbReference type="EMBL" id="JAODUO010000316">
    <property type="protein sequence ID" value="KAK2183298.1"/>
    <property type="molecule type" value="Genomic_DNA"/>
</dbReference>
<feature type="compositionally biased region" description="Acidic residues" evidence="4">
    <location>
        <begin position="407"/>
        <end position="416"/>
    </location>
</feature>
<dbReference type="PANTHER" id="PTHR12997:SF2">
    <property type="entry name" value="INOSITOL POLYPHOSPHATE-5-PHOSPHATASE A"/>
    <property type="match status" value="1"/>
</dbReference>
<comment type="caution">
    <text evidence="6">The sequence shown here is derived from an EMBL/GenBank/DDBJ whole genome shotgun (WGS) entry which is preliminary data.</text>
</comment>
<evidence type="ECO:0000256" key="3">
    <source>
        <dbReference type="ARBA" id="ARBA00023599"/>
    </source>
</evidence>
<feature type="compositionally biased region" description="Polar residues" evidence="4">
    <location>
        <begin position="435"/>
        <end position="446"/>
    </location>
</feature>
<name>A0AAD9L6Q5_RIDPI</name>
<keyword evidence="7" id="KW-1185">Reference proteome</keyword>
<gene>
    <name evidence="6" type="ORF">NP493_317g02026</name>
</gene>
<protein>
    <recommendedName>
        <fullName evidence="1">inositol-polyphosphate 5-phosphatase</fullName>
        <ecNumber evidence="1">3.1.3.56</ecNumber>
    </recommendedName>
</protein>
<dbReference type="GO" id="GO:0046856">
    <property type="term" value="P:phosphatidylinositol dephosphorylation"/>
    <property type="evidence" value="ECO:0007669"/>
    <property type="project" value="InterPro"/>
</dbReference>
<dbReference type="Proteomes" id="UP001209878">
    <property type="component" value="Unassembled WGS sequence"/>
</dbReference>
<organism evidence="6 7">
    <name type="scientific">Ridgeia piscesae</name>
    <name type="common">Tubeworm</name>
    <dbReference type="NCBI Taxonomy" id="27915"/>
    <lineage>
        <taxon>Eukaryota</taxon>
        <taxon>Metazoa</taxon>
        <taxon>Spiralia</taxon>
        <taxon>Lophotrochozoa</taxon>
        <taxon>Annelida</taxon>
        <taxon>Polychaeta</taxon>
        <taxon>Sedentaria</taxon>
        <taxon>Canalipalpata</taxon>
        <taxon>Sabellida</taxon>
        <taxon>Siboglinidae</taxon>
        <taxon>Ridgeia</taxon>
    </lineage>
</organism>
<reference evidence="6" key="1">
    <citation type="journal article" date="2023" name="Mol. Biol. Evol.">
        <title>Third-Generation Sequencing Reveals the Adaptive Role of the Epigenome in Three Deep-Sea Polychaetes.</title>
        <authorList>
            <person name="Perez M."/>
            <person name="Aroh O."/>
            <person name="Sun Y."/>
            <person name="Lan Y."/>
            <person name="Juniper S.K."/>
            <person name="Young C.R."/>
            <person name="Angers B."/>
            <person name="Qian P.Y."/>
        </authorList>
    </citation>
    <scope>NUCLEOTIDE SEQUENCE</scope>
    <source>
        <strain evidence="6">R07B-5</strain>
    </source>
</reference>
<sequence length="517" mass="58825">MQHVNKFVKALLSSDELQQFDRVRVFLDEDFTAIDQFTALGSLYFVHQSVGDVQIWNFEGETTNHHFCLQVHSGNIDSVPIKEKAKFPQEFFPDFKWSRKGFIRTRWSICDSVFDLINIHLFHDASNIIAMETSPSTYTNNRRRVLQHTIQRFESDQYNTVPYFMFGDFNFRLDTQSLVEKLTSRATTHHVRGKKNELSKIIYTDESNKVVLTVQKKGFDYHDEHNELFGNNRTWLQGFDMEPRAFTDKFSEYEITFPPSYPFSEDTKDGMSYMKTRCPSWCDRVMFSHTATNLIAKTYTPVYNVIGPHVCMGDHKPVYLDLRLQHVRQGKDLSSMRRGKLSKSLSVNGEIVSPARLNIHDFATFLREQHLSEKFKSSIKRRASTPNVDTSDISCALKRYHFRSESEPDSDTEVDSSESRKTLTEIAEAGGDATGVNSENNNTKNSGRGEEVSVGMVTIHESACDAEAVRNGGVSLLTHEPQPPHGMNTEAAPGGSTVQQQKSAQRSGLCGMCCIVQ</sequence>
<dbReference type="SMART" id="SM00128">
    <property type="entry name" value="IPPc"/>
    <property type="match status" value="1"/>
</dbReference>
<evidence type="ECO:0000256" key="4">
    <source>
        <dbReference type="SAM" id="MobiDB-lite"/>
    </source>
</evidence>
<dbReference type="GO" id="GO:0004445">
    <property type="term" value="F:inositol-polyphosphate 5-phosphatase activity"/>
    <property type="evidence" value="ECO:0007669"/>
    <property type="project" value="UniProtKB-EC"/>
</dbReference>
<dbReference type="EC" id="3.1.3.56" evidence="1"/>
<dbReference type="InterPro" id="IPR036691">
    <property type="entry name" value="Endo/exonu/phosph_ase_sf"/>
</dbReference>
<feature type="region of interest" description="Disordered" evidence="4">
    <location>
        <begin position="481"/>
        <end position="500"/>
    </location>
</feature>
<evidence type="ECO:0000256" key="1">
    <source>
        <dbReference type="ARBA" id="ARBA00012997"/>
    </source>
</evidence>
<dbReference type="InterPro" id="IPR039737">
    <property type="entry name" value="INPP5A"/>
</dbReference>
<accession>A0AAD9L6Q5</accession>
<dbReference type="AlphaFoldDB" id="A0AAD9L6Q5"/>